<dbReference type="Proteomes" id="UP000030901">
    <property type="component" value="Chromosome"/>
</dbReference>
<dbReference type="GO" id="GO:0008236">
    <property type="term" value="F:serine-type peptidase activity"/>
    <property type="evidence" value="ECO:0007669"/>
    <property type="project" value="UniProtKB-KW"/>
</dbReference>
<dbReference type="Pfam" id="PF01343">
    <property type="entry name" value="Peptidase_S49"/>
    <property type="match status" value="2"/>
</dbReference>
<dbReference type="OrthoDB" id="9764363at2"/>
<feature type="active site" description="Proton donor/acceptor" evidence="7">
    <location>
        <position position="202"/>
    </location>
</feature>
<dbReference type="PANTHER" id="PTHR33209:SF1">
    <property type="entry name" value="PEPTIDASE S49 DOMAIN-CONTAINING PROTEIN"/>
    <property type="match status" value="1"/>
</dbReference>
<keyword evidence="8" id="KW-0812">Transmembrane</keyword>
<dbReference type="GO" id="GO:0016020">
    <property type="term" value="C:membrane"/>
    <property type="evidence" value="ECO:0007669"/>
    <property type="project" value="UniProtKB-SubCell"/>
</dbReference>
<dbReference type="Gene3D" id="6.20.330.10">
    <property type="match status" value="1"/>
</dbReference>
<dbReference type="InterPro" id="IPR004635">
    <property type="entry name" value="Pept_S49_SppA"/>
</dbReference>
<reference evidence="10 11" key="1">
    <citation type="journal article" date="2014" name="Appl. Environ. Microbiol.">
        <title>Gut symbionts from distinct hosts exhibit genotoxic activity via divergent colibactin biosynthetic pathways.</title>
        <authorList>
            <person name="Engel P."/>
            <person name="Vizcaino M.I."/>
            <person name="Crawford J.M."/>
        </authorList>
    </citation>
    <scope>NUCLEOTIDE SEQUENCE [LARGE SCALE GENOMIC DNA]</scope>
    <source>
        <strain evidence="10 11">PEB0191</strain>
    </source>
</reference>
<evidence type="ECO:0000256" key="7">
    <source>
        <dbReference type="PIRSR" id="PIRSR001217-1"/>
    </source>
</evidence>
<evidence type="ECO:0000259" key="9">
    <source>
        <dbReference type="Pfam" id="PF01343"/>
    </source>
</evidence>
<dbReference type="GO" id="GO:0006465">
    <property type="term" value="P:signal peptide processing"/>
    <property type="evidence" value="ECO:0007669"/>
    <property type="project" value="InterPro"/>
</dbReference>
<comment type="similarity">
    <text evidence="2">Belongs to the peptidase S49 family.</text>
</comment>
<dbReference type="EC" id="3.4.21.-" evidence="10"/>
<dbReference type="HOGENOM" id="CLU_008856_1_1_6"/>
<dbReference type="Gene3D" id="3.90.226.10">
    <property type="entry name" value="2-enoyl-CoA Hydratase, Chain A, domain 1"/>
    <property type="match status" value="3"/>
</dbReference>
<dbReference type="CDD" id="cd07018">
    <property type="entry name" value="S49_SppA_67K_type"/>
    <property type="match status" value="1"/>
</dbReference>
<gene>
    <name evidence="10" type="ORF">FPB0191_01387</name>
</gene>
<proteinExistence type="inferred from homology"/>
<evidence type="ECO:0000256" key="3">
    <source>
        <dbReference type="ARBA" id="ARBA00022670"/>
    </source>
</evidence>
<protein>
    <submittedName>
        <fullName evidence="10">Signal peptide peptidase SppA, 67K type</fullName>
        <ecNumber evidence="10">3.4.21.-</ecNumber>
    </submittedName>
</protein>
<keyword evidence="3" id="KW-0645">Protease</keyword>
<evidence type="ECO:0000256" key="6">
    <source>
        <dbReference type="ARBA" id="ARBA00023136"/>
    </source>
</evidence>
<feature type="transmembrane region" description="Helical" evidence="8">
    <location>
        <begin position="21"/>
        <end position="40"/>
    </location>
</feature>
<sequence length="611" mass="67780">MFIWRIIRTGLKYIWKTINTVRIITLNLVFFFILFMVIGLSGSNISPQSGILVLDIEGVLVDSTNMDPNFYQLSRKLSGNKVDPARENNLFEITQKIDQAATDPNIKGIVLKLDNFDGGSLPSLEYLAKYLKKFKATGKPIYAYGSSYNQKQYYLASLANKIYLSNFGSVELYGLAANNFYFKSLLDNLKIKTHVFRVGTYKSAVEPYIRNDMSKEAKENTRRWLTSMWKNYLNDISDSRGKPAGSLSPKANTLIERLKAVSGNMTEYALENNIVDTVVSDYEFEQEMHSQFKTSDSVSIYDYQLNAKAMQSFEPNSPATHHKPLIAVVFVNGTISQGNSSEMIVGSNSITKQLRALGNDKSVRAVVLRINSPGGSVNGSEEIRSELAALREKDIPVVVSMGGMAASGGYWIATESDYIYSSANTITGSIGIFGILPNFEGTLNNIGINSDGVATSPLAGVTMTKEIPEQFSQLMQMSVNNGYDNFLSIVSQARNMNYDDVDKIAQGQVWLGEEALKIGLVDEIGDIDNAIQKAATIAGVSDYTVTWQKQEADLFSSILNNYSAILPNTLTQLIYNELPAAKQFKEQITIWNSLNKAQNRYVYCLSCADVK</sequence>
<name>A0A0A7S7E8_FRIPE</name>
<dbReference type="InterPro" id="IPR029045">
    <property type="entry name" value="ClpP/crotonase-like_dom_sf"/>
</dbReference>
<dbReference type="RefSeq" id="WP_039104912.1">
    <property type="nucleotide sequence ID" value="NZ_CALYQC010000023.1"/>
</dbReference>
<dbReference type="STRING" id="1267021.FPB0191_01387"/>
<dbReference type="PIRSF" id="PIRSF001217">
    <property type="entry name" value="Protease_4_SppA"/>
    <property type="match status" value="1"/>
</dbReference>
<accession>A0A0A7S7E8</accession>
<dbReference type="InterPro" id="IPR047272">
    <property type="entry name" value="S49_SppA_C"/>
</dbReference>
<keyword evidence="8" id="KW-1133">Transmembrane helix</keyword>
<comment type="subcellular location">
    <subcellularLocation>
        <location evidence="1">Membrane</location>
    </subcellularLocation>
</comment>
<organism evidence="10 11">
    <name type="scientific">Frischella perrara</name>
    <dbReference type="NCBI Taxonomy" id="1267021"/>
    <lineage>
        <taxon>Bacteria</taxon>
        <taxon>Pseudomonadati</taxon>
        <taxon>Pseudomonadota</taxon>
        <taxon>Gammaproteobacteria</taxon>
        <taxon>Orbales</taxon>
        <taxon>Orbaceae</taxon>
        <taxon>Frischella</taxon>
    </lineage>
</organism>
<keyword evidence="5" id="KW-0720">Serine protease</keyword>
<evidence type="ECO:0000256" key="8">
    <source>
        <dbReference type="SAM" id="Phobius"/>
    </source>
</evidence>
<evidence type="ECO:0000313" key="10">
    <source>
        <dbReference type="EMBL" id="AJA45206.1"/>
    </source>
</evidence>
<evidence type="ECO:0000256" key="2">
    <source>
        <dbReference type="ARBA" id="ARBA00008683"/>
    </source>
</evidence>
<dbReference type="InterPro" id="IPR002142">
    <property type="entry name" value="Peptidase_S49"/>
</dbReference>
<evidence type="ECO:0000256" key="4">
    <source>
        <dbReference type="ARBA" id="ARBA00022801"/>
    </source>
</evidence>
<dbReference type="AlphaFoldDB" id="A0A0A7S7E8"/>
<feature type="domain" description="Peptidase S49" evidence="9">
    <location>
        <begin position="134"/>
        <end position="283"/>
    </location>
</feature>
<dbReference type="PANTHER" id="PTHR33209">
    <property type="entry name" value="PROTEASE 4"/>
    <property type="match status" value="1"/>
</dbReference>
<dbReference type="NCBIfam" id="TIGR00706">
    <property type="entry name" value="SppA_dom"/>
    <property type="match status" value="1"/>
</dbReference>
<feature type="domain" description="Peptidase S49" evidence="9">
    <location>
        <begin position="390"/>
        <end position="540"/>
    </location>
</feature>
<keyword evidence="4 10" id="KW-0378">Hydrolase</keyword>
<dbReference type="KEGG" id="fpp:FPB0191_01387"/>
<keyword evidence="6 8" id="KW-0472">Membrane</keyword>
<dbReference type="InterPro" id="IPR004634">
    <property type="entry name" value="Pept_S49_pIV"/>
</dbReference>
<dbReference type="SUPFAM" id="SSF52096">
    <property type="entry name" value="ClpP/crotonase"/>
    <property type="match status" value="2"/>
</dbReference>
<keyword evidence="11" id="KW-1185">Reference proteome</keyword>
<dbReference type="CDD" id="cd07023">
    <property type="entry name" value="S49_Sppa_N_C"/>
    <property type="match status" value="1"/>
</dbReference>
<evidence type="ECO:0000256" key="1">
    <source>
        <dbReference type="ARBA" id="ARBA00004370"/>
    </source>
</evidence>
<dbReference type="InterPro" id="IPR047217">
    <property type="entry name" value="S49_SppA_67K_type_N"/>
</dbReference>
<evidence type="ECO:0000256" key="5">
    <source>
        <dbReference type="ARBA" id="ARBA00022825"/>
    </source>
</evidence>
<evidence type="ECO:0000313" key="11">
    <source>
        <dbReference type="Proteomes" id="UP000030901"/>
    </source>
</evidence>
<dbReference type="EMBL" id="CP009056">
    <property type="protein sequence ID" value="AJA45206.1"/>
    <property type="molecule type" value="Genomic_DNA"/>
</dbReference>
<feature type="active site" description="Nucleophile" evidence="7">
    <location>
        <position position="407"/>
    </location>
</feature>
<dbReference type="NCBIfam" id="TIGR00705">
    <property type="entry name" value="SppA_67K"/>
    <property type="match status" value="1"/>
</dbReference>